<keyword evidence="4" id="KW-0444">Lipid biosynthesis</keyword>
<dbReference type="OrthoDB" id="202234at2759"/>
<keyword evidence="4" id="KW-1208">Phospholipid metabolism</keyword>
<dbReference type="PANTHER" id="PTHR10434">
    <property type="entry name" value="1-ACYL-SN-GLYCEROL-3-PHOSPHATE ACYLTRANSFERASE"/>
    <property type="match status" value="1"/>
</dbReference>
<keyword evidence="5" id="KW-0812">Transmembrane</keyword>
<accession>A0A6A6UPJ1</accession>
<dbReference type="SMART" id="SM00563">
    <property type="entry name" value="PlsC"/>
    <property type="match status" value="1"/>
</dbReference>
<evidence type="ECO:0000259" key="6">
    <source>
        <dbReference type="SMART" id="SM00563"/>
    </source>
</evidence>
<dbReference type="EC" id="2.3.1.51" evidence="4"/>
<dbReference type="InterPro" id="IPR002123">
    <property type="entry name" value="Plipid/glycerol_acylTrfase"/>
</dbReference>
<proteinExistence type="inferred from homology"/>
<dbReference type="PANTHER" id="PTHR10434:SF11">
    <property type="entry name" value="1-ACYL-SN-GLYCEROL-3-PHOSPHATE ACYLTRANSFERASE"/>
    <property type="match status" value="1"/>
</dbReference>
<keyword evidence="4" id="KW-0594">Phospholipid biosynthesis</keyword>
<comment type="catalytic activity">
    <reaction evidence="4">
        <text>a 1-acyl-sn-glycero-3-phosphate + an acyl-CoA = a 1,2-diacyl-sn-glycero-3-phosphate + CoA</text>
        <dbReference type="Rhea" id="RHEA:19709"/>
        <dbReference type="ChEBI" id="CHEBI:57287"/>
        <dbReference type="ChEBI" id="CHEBI:57970"/>
        <dbReference type="ChEBI" id="CHEBI:58342"/>
        <dbReference type="ChEBI" id="CHEBI:58608"/>
        <dbReference type="EC" id="2.3.1.51"/>
    </reaction>
</comment>
<keyword evidence="5" id="KW-1133">Transmembrane helix</keyword>
<evidence type="ECO:0000256" key="4">
    <source>
        <dbReference type="RuleBase" id="RU361267"/>
    </source>
</evidence>
<feature type="transmembrane region" description="Helical" evidence="5">
    <location>
        <begin position="12"/>
        <end position="31"/>
    </location>
</feature>
<organism evidence="7 8">
    <name type="scientific">Microthyrium microscopicum</name>
    <dbReference type="NCBI Taxonomy" id="703497"/>
    <lineage>
        <taxon>Eukaryota</taxon>
        <taxon>Fungi</taxon>
        <taxon>Dikarya</taxon>
        <taxon>Ascomycota</taxon>
        <taxon>Pezizomycotina</taxon>
        <taxon>Dothideomycetes</taxon>
        <taxon>Dothideomycetes incertae sedis</taxon>
        <taxon>Microthyriales</taxon>
        <taxon>Microthyriaceae</taxon>
        <taxon>Microthyrium</taxon>
    </lineage>
</organism>
<evidence type="ECO:0000256" key="2">
    <source>
        <dbReference type="ARBA" id="ARBA00022679"/>
    </source>
</evidence>
<dbReference type="AlphaFoldDB" id="A0A6A6UPJ1"/>
<evidence type="ECO:0000256" key="5">
    <source>
        <dbReference type="SAM" id="Phobius"/>
    </source>
</evidence>
<dbReference type="NCBIfam" id="TIGR00530">
    <property type="entry name" value="AGP_acyltrn"/>
    <property type="match status" value="1"/>
</dbReference>
<dbReference type="GO" id="GO:0003841">
    <property type="term" value="F:1-acylglycerol-3-phosphate O-acyltransferase activity"/>
    <property type="evidence" value="ECO:0007669"/>
    <property type="project" value="UniProtKB-UniRule"/>
</dbReference>
<protein>
    <recommendedName>
        <fullName evidence="4">1-acyl-sn-glycerol-3-phosphate acyltransferase</fullName>
        <ecNumber evidence="4">2.3.1.51</ecNumber>
    </recommendedName>
</protein>
<feature type="domain" description="Phospholipid/glycerol acyltransferase" evidence="6">
    <location>
        <begin position="107"/>
        <end position="224"/>
    </location>
</feature>
<evidence type="ECO:0000256" key="1">
    <source>
        <dbReference type="ARBA" id="ARBA00008655"/>
    </source>
</evidence>
<dbReference type="InterPro" id="IPR004552">
    <property type="entry name" value="AGP_acyltrans"/>
</dbReference>
<evidence type="ECO:0000256" key="3">
    <source>
        <dbReference type="ARBA" id="ARBA00023315"/>
    </source>
</evidence>
<feature type="transmembrane region" description="Helical" evidence="5">
    <location>
        <begin position="43"/>
        <end position="63"/>
    </location>
</feature>
<sequence length="307" mass="33723">MGFLSGLVNYVALPWFLIVVSLYGLAFALPPKYAKLPATFARVLAYLAGLAICATFGVTASLVLKPFGYGGLGQYLTAVSFKWLMLPFIQVWMDVDDPHGSLKTRPAVILGNHQTELDILLLGHIFPPFTSVTAKADLKWYPFLGQFMWASNTVFIDRANHTSALATFASAASHMTRDRQNVFLFPEGTRSYYDHPDLLPFKKGGFHLAIQAQVPIVPVVCANYTHVLNLKQLKFVGGRIPVRVLKAVETKGLTAKDVPELVERVRNDMLEALKELDAEVKSKYGRVGNGTAPGLRELSEKAGLVAS</sequence>
<keyword evidence="3 4" id="KW-0012">Acyltransferase</keyword>
<keyword evidence="5" id="KW-0472">Membrane</keyword>
<dbReference type="Proteomes" id="UP000799302">
    <property type="component" value="Unassembled WGS sequence"/>
</dbReference>
<name>A0A6A6UPJ1_9PEZI</name>
<keyword evidence="2 4" id="KW-0808">Transferase</keyword>
<dbReference type="EMBL" id="MU004231">
    <property type="protein sequence ID" value="KAF2673636.1"/>
    <property type="molecule type" value="Genomic_DNA"/>
</dbReference>
<comment type="similarity">
    <text evidence="1 4">Belongs to the 1-acyl-sn-glycerol-3-phosphate acyltransferase family.</text>
</comment>
<evidence type="ECO:0000313" key="7">
    <source>
        <dbReference type="EMBL" id="KAF2673636.1"/>
    </source>
</evidence>
<gene>
    <name evidence="7" type="ORF">BT63DRAFT_368432</name>
</gene>
<comment type="domain">
    <text evidence="4">The HXXXXD motif is essential for acyltransferase activity and may constitute the binding site for the phosphate moiety of the glycerol-3-phosphate.</text>
</comment>
<dbReference type="GO" id="GO:0005783">
    <property type="term" value="C:endoplasmic reticulum"/>
    <property type="evidence" value="ECO:0007669"/>
    <property type="project" value="TreeGrafter"/>
</dbReference>
<dbReference type="GO" id="GO:0006654">
    <property type="term" value="P:phosphatidic acid biosynthetic process"/>
    <property type="evidence" value="ECO:0007669"/>
    <property type="project" value="TreeGrafter"/>
</dbReference>
<dbReference type="GO" id="GO:0016020">
    <property type="term" value="C:membrane"/>
    <property type="evidence" value="ECO:0007669"/>
    <property type="project" value="InterPro"/>
</dbReference>
<reference evidence="7" key="1">
    <citation type="journal article" date="2020" name="Stud. Mycol.">
        <title>101 Dothideomycetes genomes: a test case for predicting lifestyles and emergence of pathogens.</title>
        <authorList>
            <person name="Haridas S."/>
            <person name="Albert R."/>
            <person name="Binder M."/>
            <person name="Bloem J."/>
            <person name="Labutti K."/>
            <person name="Salamov A."/>
            <person name="Andreopoulos B."/>
            <person name="Baker S."/>
            <person name="Barry K."/>
            <person name="Bills G."/>
            <person name="Bluhm B."/>
            <person name="Cannon C."/>
            <person name="Castanera R."/>
            <person name="Culley D."/>
            <person name="Daum C."/>
            <person name="Ezra D."/>
            <person name="Gonzalez J."/>
            <person name="Henrissat B."/>
            <person name="Kuo A."/>
            <person name="Liang C."/>
            <person name="Lipzen A."/>
            <person name="Lutzoni F."/>
            <person name="Magnuson J."/>
            <person name="Mondo S."/>
            <person name="Nolan M."/>
            <person name="Ohm R."/>
            <person name="Pangilinan J."/>
            <person name="Park H.-J."/>
            <person name="Ramirez L."/>
            <person name="Alfaro M."/>
            <person name="Sun H."/>
            <person name="Tritt A."/>
            <person name="Yoshinaga Y."/>
            <person name="Zwiers L.-H."/>
            <person name="Turgeon B."/>
            <person name="Goodwin S."/>
            <person name="Spatafora J."/>
            <person name="Crous P."/>
            <person name="Grigoriev I."/>
        </authorList>
    </citation>
    <scope>NUCLEOTIDE SEQUENCE</scope>
    <source>
        <strain evidence="7">CBS 115976</strain>
    </source>
</reference>
<keyword evidence="8" id="KW-1185">Reference proteome</keyword>
<dbReference type="Pfam" id="PF01553">
    <property type="entry name" value="Acyltransferase"/>
    <property type="match status" value="1"/>
</dbReference>
<feature type="transmembrane region" description="Helical" evidence="5">
    <location>
        <begin position="75"/>
        <end position="95"/>
    </location>
</feature>
<evidence type="ECO:0000313" key="8">
    <source>
        <dbReference type="Proteomes" id="UP000799302"/>
    </source>
</evidence>
<dbReference type="SUPFAM" id="SSF69593">
    <property type="entry name" value="Glycerol-3-phosphate (1)-acyltransferase"/>
    <property type="match status" value="1"/>
</dbReference>
<keyword evidence="4" id="KW-0443">Lipid metabolism</keyword>
<dbReference type="CDD" id="cd07989">
    <property type="entry name" value="LPLAT_AGPAT-like"/>
    <property type="match status" value="1"/>
</dbReference>